<protein>
    <submittedName>
        <fullName evidence="6">ABC transporter ATP-binding protein</fullName>
    </submittedName>
</protein>
<dbReference type="GO" id="GO:0016887">
    <property type="term" value="F:ATP hydrolysis activity"/>
    <property type="evidence" value="ECO:0007669"/>
    <property type="project" value="InterPro"/>
</dbReference>
<dbReference type="RefSeq" id="WP_132512714.1">
    <property type="nucleotide sequence ID" value="NZ_SMKP01000081.1"/>
</dbReference>
<comment type="similarity">
    <text evidence="1">Belongs to the ABC transporter superfamily.</text>
</comment>
<gene>
    <name evidence="6" type="ORF">E1294_26675</name>
</gene>
<keyword evidence="7" id="KW-1185">Reference proteome</keyword>
<dbReference type="PANTHER" id="PTHR43335">
    <property type="entry name" value="ABC TRANSPORTER, ATP-BINDING PROTEIN"/>
    <property type="match status" value="1"/>
</dbReference>
<keyword evidence="2" id="KW-0813">Transport</keyword>
<dbReference type="SMART" id="SM00382">
    <property type="entry name" value="AAA"/>
    <property type="match status" value="1"/>
</dbReference>
<keyword evidence="3" id="KW-0547">Nucleotide-binding</keyword>
<dbReference type="GO" id="GO:0005524">
    <property type="term" value="F:ATP binding"/>
    <property type="evidence" value="ECO:0007669"/>
    <property type="project" value="UniProtKB-KW"/>
</dbReference>
<dbReference type="InterPro" id="IPR003439">
    <property type="entry name" value="ABC_transporter-like_ATP-bd"/>
</dbReference>
<dbReference type="InterPro" id="IPR003593">
    <property type="entry name" value="AAA+_ATPase"/>
</dbReference>
<feature type="domain" description="ABC transporter" evidence="5">
    <location>
        <begin position="4"/>
        <end position="233"/>
    </location>
</feature>
<evidence type="ECO:0000256" key="2">
    <source>
        <dbReference type="ARBA" id="ARBA00022448"/>
    </source>
</evidence>
<comment type="caution">
    <text evidence="6">The sequence shown here is derived from an EMBL/GenBank/DDBJ whole genome shotgun (WGS) entry which is preliminary data.</text>
</comment>
<dbReference type="SUPFAM" id="SSF52540">
    <property type="entry name" value="P-loop containing nucleoside triphosphate hydrolases"/>
    <property type="match status" value="1"/>
</dbReference>
<name>A0A4V2YE31_9ACTN</name>
<organism evidence="6 7">
    <name type="scientific">Nonomuraea diastatica</name>
    <dbReference type="NCBI Taxonomy" id="1848329"/>
    <lineage>
        <taxon>Bacteria</taxon>
        <taxon>Bacillati</taxon>
        <taxon>Actinomycetota</taxon>
        <taxon>Actinomycetes</taxon>
        <taxon>Streptosporangiales</taxon>
        <taxon>Streptosporangiaceae</taxon>
        <taxon>Nonomuraea</taxon>
    </lineage>
</organism>
<evidence type="ECO:0000313" key="7">
    <source>
        <dbReference type="Proteomes" id="UP000294543"/>
    </source>
</evidence>
<dbReference type="Proteomes" id="UP000294543">
    <property type="component" value="Unassembled WGS sequence"/>
</dbReference>
<dbReference type="PROSITE" id="PS50893">
    <property type="entry name" value="ABC_TRANSPORTER_2"/>
    <property type="match status" value="1"/>
</dbReference>
<dbReference type="EMBL" id="SMKP01000081">
    <property type="protein sequence ID" value="TDD17756.1"/>
    <property type="molecule type" value="Genomic_DNA"/>
</dbReference>
<proteinExistence type="inferred from homology"/>
<evidence type="ECO:0000256" key="3">
    <source>
        <dbReference type="ARBA" id="ARBA00022741"/>
    </source>
</evidence>
<dbReference type="PANTHER" id="PTHR43335:SF4">
    <property type="entry name" value="ABC TRANSPORTER, ATP-BINDING PROTEIN"/>
    <property type="match status" value="1"/>
</dbReference>
<evidence type="ECO:0000259" key="5">
    <source>
        <dbReference type="PROSITE" id="PS50893"/>
    </source>
</evidence>
<dbReference type="Pfam" id="PF00005">
    <property type="entry name" value="ABC_tran"/>
    <property type="match status" value="1"/>
</dbReference>
<evidence type="ECO:0000256" key="4">
    <source>
        <dbReference type="ARBA" id="ARBA00022840"/>
    </source>
</evidence>
<dbReference type="InterPro" id="IPR027417">
    <property type="entry name" value="P-loop_NTPase"/>
</dbReference>
<evidence type="ECO:0000313" key="6">
    <source>
        <dbReference type="EMBL" id="TDD17756.1"/>
    </source>
</evidence>
<sequence length="305" mass="32926">MLAIETTSLTKRYREVVAVDELCLQAAPGDIYALVGLNGAGKTTLIRMLLGLITPTTGTARVLGAEVSAGDRAAWARTGYLIDTPAAYPELTVRENLHLVARLRRLPQPAARVDDVIDRLALTPYAERRARTLSMGNAQRLALAKALIHGPDLLILDEPINGLDPAGVVEIRTLLSELARENGTTVLLSSHLLAEVARLATRIAIIHQGRLLHEIDPRRLGGQVRRRLVVATRNDTRAAHALAGHGLTPEPGADAGLVLTDERALEHPEEIATALVEAGCPPTRLLVEEEDLEDFFLRLVGQADA</sequence>
<dbReference type="Gene3D" id="3.40.50.300">
    <property type="entry name" value="P-loop containing nucleotide triphosphate hydrolases"/>
    <property type="match status" value="1"/>
</dbReference>
<dbReference type="OrthoDB" id="3217132at2"/>
<reference evidence="6 7" key="1">
    <citation type="submission" date="2019-03" db="EMBL/GenBank/DDBJ databases">
        <title>Draft genome sequences of novel Actinobacteria.</title>
        <authorList>
            <person name="Sahin N."/>
            <person name="Ay H."/>
            <person name="Saygin H."/>
        </authorList>
    </citation>
    <scope>NUCLEOTIDE SEQUENCE [LARGE SCALE GENOMIC DNA]</scope>
    <source>
        <strain evidence="6 7">KC712</strain>
    </source>
</reference>
<dbReference type="AlphaFoldDB" id="A0A4V2YE31"/>
<accession>A0A4V2YE31</accession>
<keyword evidence="4 6" id="KW-0067">ATP-binding</keyword>
<evidence type="ECO:0000256" key="1">
    <source>
        <dbReference type="ARBA" id="ARBA00005417"/>
    </source>
</evidence>